<name>A0A3A3FPS7_9BURK</name>
<evidence type="ECO:0000256" key="3">
    <source>
        <dbReference type="ARBA" id="ARBA00022723"/>
    </source>
</evidence>
<keyword evidence="2 7" id="KW-0349">Heme</keyword>
<keyword evidence="3 7" id="KW-0479">Metal-binding</keyword>
<dbReference type="OrthoDB" id="9764248at2"/>
<dbReference type="PANTHER" id="PTHR24291:SF50">
    <property type="entry name" value="BIFUNCTIONAL ALBAFLAVENONE MONOOXYGENASE_TERPENE SYNTHASE"/>
    <property type="match status" value="1"/>
</dbReference>
<dbReference type="InterPro" id="IPR017972">
    <property type="entry name" value="Cyt_P450_CS"/>
</dbReference>
<evidence type="ECO:0000313" key="11">
    <source>
        <dbReference type="Proteomes" id="UP000265955"/>
    </source>
</evidence>
<keyword evidence="6 8" id="KW-0503">Monooxygenase</keyword>
<evidence type="ECO:0000256" key="7">
    <source>
        <dbReference type="PIRSR" id="PIRSR602401-1"/>
    </source>
</evidence>
<reference evidence="11" key="1">
    <citation type="submission" date="2018-09" db="EMBL/GenBank/DDBJ databases">
        <authorList>
            <person name="Zhu H."/>
        </authorList>
    </citation>
    <scope>NUCLEOTIDE SEQUENCE [LARGE SCALE GENOMIC DNA]</scope>
    <source>
        <strain evidence="11">K1R23-30</strain>
    </source>
</reference>
<dbReference type="PROSITE" id="PS00086">
    <property type="entry name" value="CYTOCHROME_P450"/>
    <property type="match status" value="1"/>
</dbReference>
<proteinExistence type="inferred from homology"/>
<organism evidence="10 11">
    <name type="scientific">Noviherbaspirillum saxi</name>
    <dbReference type="NCBI Taxonomy" id="2320863"/>
    <lineage>
        <taxon>Bacteria</taxon>
        <taxon>Pseudomonadati</taxon>
        <taxon>Pseudomonadota</taxon>
        <taxon>Betaproteobacteria</taxon>
        <taxon>Burkholderiales</taxon>
        <taxon>Oxalobacteraceae</taxon>
        <taxon>Noviherbaspirillum</taxon>
    </lineage>
</organism>
<dbReference type="RefSeq" id="WP_119770846.1">
    <property type="nucleotide sequence ID" value="NZ_QYUO01000002.1"/>
</dbReference>
<comment type="caution">
    <text evidence="10">The sequence shown here is derived from an EMBL/GenBank/DDBJ whole genome shotgun (WGS) entry which is preliminary data.</text>
</comment>
<protein>
    <submittedName>
        <fullName evidence="10">Cytochrome P450</fullName>
    </submittedName>
</protein>
<dbReference type="InterPro" id="IPR002401">
    <property type="entry name" value="Cyt_P450_E_grp-I"/>
</dbReference>
<dbReference type="GO" id="GO:0004497">
    <property type="term" value="F:monooxygenase activity"/>
    <property type="evidence" value="ECO:0007669"/>
    <property type="project" value="UniProtKB-KW"/>
</dbReference>
<dbReference type="PRINTS" id="PR00385">
    <property type="entry name" value="P450"/>
</dbReference>
<dbReference type="Proteomes" id="UP000265955">
    <property type="component" value="Unassembled WGS sequence"/>
</dbReference>
<evidence type="ECO:0000256" key="9">
    <source>
        <dbReference type="SAM" id="MobiDB-lite"/>
    </source>
</evidence>
<evidence type="ECO:0000256" key="6">
    <source>
        <dbReference type="ARBA" id="ARBA00023033"/>
    </source>
</evidence>
<dbReference type="InterPro" id="IPR036396">
    <property type="entry name" value="Cyt_P450_sf"/>
</dbReference>
<comment type="similarity">
    <text evidence="1 8">Belongs to the cytochrome P450 family.</text>
</comment>
<dbReference type="SUPFAM" id="SSF48264">
    <property type="entry name" value="Cytochrome P450"/>
    <property type="match status" value="1"/>
</dbReference>
<evidence type="ECO:0000256" key="1">
    <source>
        <dbReference type="ARBA" id="ARBA00010617"/>
    </source>
</evidence>
<keyword evidence="5 7" id="KW-0408">Iron</keyword>
<gene>
    <name evidence="10" type="ORF">D3871_20175</name>
</gene>
<dbReference type="InterPro" id="IPR001128">
    <property type="entry name" value="Cyt_P450"/>
</dbReference>
<dbReference type="Pfam" id="PF00067">
    <property type="entry name" value="p450"/>
    <property type="match status" value="1"/>
</dbReference>
<dbReference type="InterPro" id="IPR050196">
    <property type="entry name" value="Cytochrome_P450_Monoox"/>
</dbReference>
<evidence type="ECO:0000256" key="4">
    <source>
        <dbReference type="ARBA" id="ARBA00023002"/>
    </source>
</evidence>
<comment type="cofactor">
    <cofactor evidence="7">
        <name>heme</name>
        <dbReference type="ChEBI" id="CHEBI:30413"/>
    </cofactor>
</comment>
<evidence type="ECO:0000256" key="5">
    <source>
        <dbReference type="ARBA" id="ARBA00023004"/>
    </source>
</evidence>
<accession>A0A3A3FPS7</accession>
<keyword evidence="4 8" id="KW-0560">Oxidoreductase</keyword>
<evidence type="ECO:0000256" key="2">
    <source>
        <dbReference type="ARBA" id="ARBA00022617"/>
    </source>
</evidence>
<dbReference type="AlphaFoldDB" id="A0A3A3FPS7"/>
<dbReference type="Gene3D" id="1.10.630.10">
    <property type="entry name" value="Cytochrome P450"/>
    <property type="match status" value="1"/>
</dbReference>
<keyword evidence="11" id="KW-1185">Reference proteome</keyword>
<dbReference type="PRINTS" id="PR00463">
    <property type="entry name" value="EP450I"/>
</dbReference>
<dbReference type="GO" id="GO:0020037">
    <property type="term" value="F:heme binding"/>
    <property type="evidence" value="ECO:0007669"/>
    <property type="project" value="InterPro"/>
</dbReference>
<dbReference type="GO" id="GO:0005506">
    <property type="term" value="F:iron ion binding"/>
    <property type="evidence" value="ECO:0007669"/>
    <property type="project" value="InterPro"/>
</dbReference>
<dbReference type="PANTHER" id="PTHR24291">
    <property type="entry name" value="CYTOCHROME P450 FAMILY 4"/>
    <property type="match status" value="1"/>
</dbReference>
<feature type="region of interest" description="Disordered" evidence="9">
    <location>
        <begin position="1"/>
        <end position="24"/>
    </location>
</feature>
<feature type="binding site" description="axial binding residue" evidence="7">
    <location>
        <position position="425"/>
    </location>
    <ligand>
        <name>heme</name>
        <dbReference type="ChEBI" id="CHEBI:30413"/>
    </ligand>
    <ligandPart>
        <name>Fe</name>
        <dbReference type="ChEBI" id="CHEBI:18248"/>
    </ligandPart>
</feature>
<evidence type="ECO:0000256" key="8">
    <source>
        <dbReference type="RuleBase" id="RU000461"/>
    </source>
</evidence>
<sequence length="481" mass="54075">MASNPMLEPSSLAPPHRSIRDLPGPRGVPFLGNALQIKTSRIHLQLEAWSRVYGERYRISLGPRTFLVTSNQNDISQVMKDRPDGFRRTSRLEMISKGFGMGGLFSANGEQWKRQRPLIMSAFNPGHVKAYFSAIHTATRRLQQRWKNFSESGAAFELEPDLMRYTVDITAGLAFGTDINTIESKEEIIQEHLQDIFRMLQKRLFAPIPYWRWIRLAEDRKLDQDLQSVGVAITGFIAAARQRMQNNPSLYEQPSNLLEAMIAARDGNDSKLSESELAGNMLTMLLAGEDTTAHTLAWLIHFLYCSPQVLERVRQEVNSVLGAEPIATRHEQLSQLDYVDACIQEAMRLKPVGPIMATEANQDTVLAGISLPKGSLVMLLTRMGCLNEEHFDAPQAFLPERWLGGATPATHRKISIPFGAGPRTCPGRYLALEEMKMLISMLLHNFDIDSVQTTDGDTVEERLSFTLVPVGLQMRLADRRS</sequence>
<dbReference type="GO" id="GO:0016705">
    <property type="term" value="F:oxidoreductase activity, acting on paired donors, with incorporation or reduction of molecular oxygen"/>
    <property type="evidence" value="ECO:0007669"/>
    <property type="project" value="InterPro"/>
</dbReference>
<evidence type="ECO:0000313" key="10">
    <source>
        <dbReference type="EMBL" id="RJF95699.1"/>
    </source>
</evidence>
<dbReference type="EMBL" id="QYUO01000002">
    <property type="protein sequence ID" value="RJF95699.1"/>
    <property type="molecule type" value="Genomic_DNA"/>
</dbReference>